<dbReference type="HOGENOM" id="CLU_1633999_0_0_6"/>
<dbReference type="RefSeq" id="WP_011279738.1">
    <property type="nucleotide sequence ID" value="NC_007204.1"/>
</dbReference>
<keyword evidence="1" id="KW-1133">Transmembrane helix</keyword>
<name>Q4FUK6_PSYA2</name>
<evidence type="ECO:0000256" key="1">
    <source>
        <dbReference type="SAM" id="Phobius"/>
    </source>
</evidence>
<dbReference type="KEGG" id="par:Psyc_0439"/>
<dbReference type="Proteomes" id="UP000000546">
    <property type="component" value="Chromosome"/>
</dbReference>
<reference evidence="2 3" key="1">
    <citation type="journal article" date="2010" name="Appl. Environ. Microbiol.">
        <title>The genome sequence of Psychrobacter arcticus 273-4, a psychroactive Siberian permafrost bacterium, reveals mechanisms for adaptation to low-temperature growth.</title>
        <authorList>
            <person name="Ayala-del-Rio H.L."/>
            <person name="Chain P.S."/>
            <person name="Grzymski J.J."/>
            <person name="Ponder M.A."/>
            <person name="Ivanova N."/>
            <person name="Bergholz P.W."/>
            <person name="Di Bartolo G."/>
            <person name="Hauser L."/>
            <person name="Land M."/>
            <person name="Bakermans C."/>
            <person name="Rodrigues D."/>
            <person name="Klappenbach J."/>
            <person name="Zarka D."/>
            <person name="Larimer F."/>
            <person name="Richardson P."/>
            <person name="Murray A."/>
            <person name="Thomashow M."/>
            <person name="Tiedje J.M."/>
        </authorList>
    </citation>
    <scope>NUCLEOTIDE SEQUENCE [LARGE SCALE GENOMIC DNA]</scope>
    <source>
        <strain evidence="3">DSM 17307 / VKM B-2377 / 273-4</strain>
    </source>
</reference>
<sequence length="162" mass="18353">MTVKILIELAWRYWHWFVIAALVVIITALSIVYVQRGYAIDAIKAKHELVLATERADYESSARQIEQQNYQGVINAVNQSTVRQKQIADKYDSVVVINDSLSDSIANIETSLISANRSAVIDYTKSVNGLFAECSTQYLAMAKSAAREQEEARRLREAWPKR</sequence>
<gene>
    <name evidence="2" type="ordered locus">Psyc_0439</name>
</gene>
<dbReference type="AlphaFoldDB" id="Q4FUK6"/>
<accession>Q4FUK6</accession>
<evidence type="ECO:0000313" key="3">
    <source>
        <dbReference type="Proteomes" id="UP000000546"/>
    </source>
</evidence>
<keyword evidence="1" id="KW-0812">Transmembrane</keyword>
<evidence type="ECO:0000313" key="2">
    <source>
        <dbReference type="EMBL" id="AAZ18302.1"/>
    </source>
</evidence>
<proteinExistence type="predicted"/>
<dbReference type="STRING" id="259536.Psyc_0439"/>
<feature type="transmembrane region" description="Helical" evidence="1">
    <location>
        <begin position="13"/>
        <end position="34"/>
    </location>
</feature>
<protein>
    <submittedName>
        <fullName evidence="2">Uncharacterized protein</fullName>
    </submittedName>
</protein>
<keyword evidence="1" id="KW-0472">Membrane</keyword>
<keyword evidence="3" id="KW-1185">Reference proteome</keyword>
<organism evidence="2 3">
    <name type="scientific">Psychrobacter arcticus (strain DSM 17307 / VKM B-2377 / 273-4)</name>
    <dbReference type="NCBI Taxonomy" id="259536"/>
    <lineage>
        <taxon>Bacteria</taxon>
        <taxon>Pseudomonadati</taxon>
        <taxon>Pseudomonadota</taxon>
        <taxon>Gammaproteobacteria</taxon>
        <taxon>Moraxellales</taxon>
        <taxon>Moraxellaceae</taxon>
        <taxon>Psychrobacter</taxon>
    </lineage>
</organism>
<dbReference type="EMBL" id="CP000082">
    <property type="protein sequence ID" value="AAZ18302.1"/>
    <property type="molecule type" value="Genomic_DNA"/>
</dbReference>